<dbReference type="EMBL" id="FSRM01000002">
    <property type="protein sequence ID" value="SIO41138.1"/>
    <property type="molecule type" value="Genomic_DNA"/>
</dbReference>
<accession>A0A1N6J9T0</accession>
<evidence type="ECO:0000313" key="1">
    <source>
        <dbReference type="EMBL" id="SIO41138.1"/>
    </source>
</evidence>
<evidence type="ECO:0000313" key="2">
    <source>
        <dbReference type="Proteomes" id="UP000184693"/>
    </source>
</evidence>
<gene>
    <name evidence="1" type="ORF">SAMN05444168_4096</name>
</gene>
<protein>
    <submittedName>
        <fullName evidence="1">Uncharacterized protein</fullName>
    </submittedName>
</protein>
<dbReference type="Proteomes" id="UP000184693">
    <property type="component" value="Unassembled WGS sequence"/>
</dbReference>
<name>A0A1N6J9T0_9BURK</name>
<sequence length="66" mass="7412">MHWRRREVSNFDAAVVSGNCGKTSGHADATRHRCTLRLTICNAAEDQASVIGLEKKHCFAQYSRSY</sequence>
<proteinExistence type="predicted"/>
<reference evidence="1 2" key="1">
    <citation type="submission" date="2016-11" db="EMBL/GenBank/DDBJ databases">
        <authorList>
            <person name="Jaros S."/>
            <person name="Januszkiewicz K."/>
            <person name="Wedrychowicz H."/>
        </authorList>
    </citation>
    <scope>NUCLEOTIDE SEQUENCE [LARGE SCALE GENOMIC DNA]</scope>
    <source>
        <strain evidence="1 2">GAS86</strain>
    </source>
</reference>
<dbReference type="AlphaFoldDB" id="A0A1N6J9T0"/>
<organism evidence="1 2">
    <name type="scientific">Paraburkholderia phenazinium</name>
    <dbReference type="NCBI Taxonomy" id="60549"/>
    <lineage>
        <taxon>Bacteria</taxon>
        <taxon>Pseudomonadati</taxon>
        <taxon>Pseudomonadota</taxon>
        <taxon>Betaproteobacteria</taxon>
        <taxon>Burkholderiales</taxon>
        <taxon>Burkholderiaceae</taxon>
        <taxon>Paraburkholderia</taxon>
    </lineage>
</organism>